<evidence type="ECO:0000313" key="2">
    <source>
        <dbReference type="EMBL" id="RKF08055.1"/>
    </source>
</evidence>
<keyword evidence="1" id="KW-0732">Signal</keyword>
<dbReference type="AlphaFoldDB" id="A0A3A8ADY0"/>
<evidence type="ECO:0000256" key="1">
    <source>
        <dbReference type="SAM" id="SignalP"/>
    </source>
</evidence>
<gene>
    <name evidence="2" type="ORF">DEM25_001640</name>
</gene>
<feature type="signal peptide" evidence="1">
    <location>
        <begin position="1"/>
        <end position="24"/>
    </location>
</feature>
<proteinExistence type="predicted"/>
<accession>A0A3A8ADY0</accession>
<name>A0A3A8ADY0_9HYPH</name>
<comment type="caution">
    <text evidence="2">The sequence shown here is derived from an EMBL/GenBank/DDBJ whole genome shotgun (WGS) entry which is preliminary data.</text>
</comment>
<sequence>MSIISARAAAIAVFVALGTAPAMAGEEVLMRQAAPFDACPQMVEAMLDGLGADRNHVRQVADTGAHYSVKLVSSAANLVFLCNAVTEDITIMRTTPGELVTAAR</sequence>
<dbReference type="Proteomes" id="UP000246132">
    <property type="component" value="Unassembled WGS sequence"/>
</dbReference>
<dbReference type="EMBL" id="QFWV02000002">
    <property type="protein sequence ID" value="RKF08055.1"/>
    <property type="molecule type" value="Genomic_DNA"/>
</dbReference>
<evidence type="ECO:0000313" key="3">
    <source>
        <dbReference type="Proteomes" id="UP000246132"/>
    </source>
</evidence>
<dbReference type="OrthoDB" id="8481344at2"/>
<organism evidence="2 3">
    <name type="scientific">Oceaniradius stylonematis</name>
    <dbReference type="NCBI Taxonomy" id="2184161"/>
    <lineage>
        <taxon>Bacteria</taxon>
        <taxon>Pseudomonadati</taxon>
        <taxon>Pseudomonadota</taxon>
        <taxon>Alphaproteobacteria</taxon>
        <taxon>Hyphomicrobiales</taxon>
        <taxon>Ahrensiaceae</taxon>
        <taxon>Oceaniradius</taxon>
    </lineage>
</organism>
<dbReference type="RefSeq" id="WP_109767974.1">
    <property type="nucleotide sequence ID" value="NZ_CP159474.1"/>
</dbReference>
<protein>
    <submittedName>
        <fullName evidence="2">Uncharacterized protein</fullName>
    </submittedName>
</protein>
<reference evidence="2 3" key="1">
    <citation type="journal article" date="2018" name="Int. J. Syst. Bacteriol.">
        <title>Oceaniradius stylonemae gen. nov., sp. nov., isolated from a red alga, Stylonema cornu-cervi.</title>
        <authorList>
            <person name="Jeong S."/>
        </authorList>
    </citation>
    <scope>NUCLEOTIDE SEQUENCE [LARGE SCALE GENOMIC DNA]</scope>
    <source>
        <strain evidence="2 3">StC1</strain>
    </source>
</reference>
<feature type="chain" id="PRO_5018718151" evidence="1">
    <location>
        <begin position="25"/>
        <end position="104"/>
    </location>
</feature>
<keyword evidence="3" id="KW-1185">Reference proteome</keyword>